<dbReference type="Proteomes" id="UP000095214">
    <property type="component" value="Chromosome"/>
</dbReference>
<gene>
    <name evidence="2" type="ORF">BH719_08665</name>
</gene>
<dbReference type="Pfam" id="PF16145">
    <property type="entry name" value="DUF4853"/>
    <property type="match status" value="1"/>
</dbReference>
<dbReference type="KEGG" id="phon:BH719_08665"/>
<evidence type="ECO:0000313" key="2">
    <source>
        <dbReference type="EMBL" id="AOS47897.1"/>
    </source>
</evidence>
<proteinExistence type="predicted"/>
<name>A0A1D8B428_9ACTO</name>
<dbReference type="STRING" id="178339.BH719_08665"/>
<dbReference type="Gene3D" id="3.30.2030.30">
    <property type="match status" value="1"/>
</dbReference>
<sequence>MSGCVFARAAGVLVCVVLLVSGCGLVPRSQTPQEALGVPRAETPFAQRESIEEYLRTVEPAMARFVRALAEKEGVIGVNGRRYFNACTDRGPGKEEGWAFGTERLFISSLTDRDVEAAASQYLSVLPLYKGTRGDVQKDGSFILRSGDAANGGELSVYYFPDDRSSMRYESGCRPSDGSMGDLNEYVPPTVEDAFPDLVVYPAFDEDTKKPNSPPPPRSAPGQSGQSGQPAQSGGSDDGSGEDQ</sequence>
<feature type="compositionally biased region" description="Low complexity" evidence="1">
    <location>
        <begin position="220"/>
        <end position="235"/>
    </location>
</feature>
<evidence type="ECO:0000313" key="3">
    <source>
        <dbReference type="Proteomes" id="UP000095214"/>
    </source>
</evidence>
<keyword evidence="3" id="KW-1185">Reference proteome</keyword>
<dbReference type="AlphaFoldDB" id="A0A1D8B428"/>
<accession>A0A1D8B428</accession>
<protein>
    <submittedName>
        <fullName evidence="2">DUF4853 domain-containing protein</fullName>
    </submittedName>
</protein>
<organism evidence="2 3">
    <name type="scientific">Pauljensenia hongkongensis</name>
    <dbReference type="NCBI Taxonomy" id="178339"/>
    <lineage>
        <taxon>Bacteria</taxon>
        <taxon>Bacillati</taxon>
        <taxon>Actinomycetota</taxon>
        <taxon>Actinomycetes</taxon>
        <taxon>Actinomycetales</taxon>
        <taxon>Actinomycetaceae</taxon>
        <taxon>Pauljensenia</taxon>
    </lineage>
</organism>
<dbReference type="EMBL" id="CP017298">
    <property type="protein sequence ID" value="AOS47897.1"/>
    <property type="molecule type" value="Genomic_DNA"/>
</dbReference>
<dbReference type="InterPro" id="IPR032326">
    <property type="entry name" value="DUF4853"/>
</dbReference>
<reference evidence="2 3" key="1">
    <citation type="submission" date="2016-09" db="EMBL/GenBank/DDBJ databases">
        <title>Complete genome sequence of Actinomyces hongkongensis HKU8.</title>
        <authorList>
            <person name="Gao Y.-X."/>
            <person name="Zhou Y.-Y."/>
            <person name="Xie Y."/>
            <person name="Wang M."/>
            <person name="Wang S.-J."/>
            <person name="Shen S.-G."/>
        </authorList>
    </citation>
    <scope>NUCLEOTIDE SEQUENCE [LARGE SCALE GENOMIC DNA]</scope>
    <source>
        <strain evidence="2 3">HKU8</strain>
    </source>
</reference>
<dbReference type="RefSeq" id="WP_034255419.1">
    <property type="nucleotide sequence ID" value="NZ_CP017298.1"/>
</dbReference>
<feature type="region of interest" description="Disordered" evidence="1">
    <location>
        <begin position="202"/>
        <end position="244"/>
    </location>
</feature>
<evidence type="ECO:0000256" key="1">
    <source>
        <dbReference type="SAM" id="MobiDB-lite"/>
    </source>
</evidence>
<dbReference type="OrthoDB" id="3268046at2"/>